<evidence type="ECO:0000313" key="2">
    <source>
        <dbReference type="Proteomes" id="UP000828390"/>
    </source>
</evidence>
<proteinExistence type="predicted"/>
<name>A0A9D4DQJ0_DREPO</name>
<dbReference type="Proteomes" id="UP000828390">
    <property type="component" value="Unassembled WGS sequence"/>
</dbReference>
<protein>
    <submittedName>
        <fullName evidence="1">Uncharacterized protein</fullName>
    </submittedName>
</protein>
<gene>
    <name evidence="1" type="ORF">DPMN_187832</name>
</gene>
<keyword evidence="2" id="KW-1185">Reference proteome</keyword>
<dbReference type="EMBL" id="JAIWYP010000010">
    <property type="protein sequence ID" value="KAH3753198.1"/>
    <property type="molecule type" value="Genomic_DNA"/>
</dbReference>
<sequence length="84" mass="9617">MEAAMIKLETIRVHFARVLNADKASIDEKSWCEGRLRSLDNMSNNARSIDDRRFPLNTAIVTRRLFAGTTIIARPWSLSLNRTL</sequence>
<reference evidence="1" key="1">
    <citation type="journal article" date="2019" name="bioRxiv">
        <title>The Genome of the Zebra Mussel, Dreissena polymorpha: A Resource for Invasive Species Research.</title>
        <authorList>
            <person name="McCartney M.A."/>
            <person name="Auch B."/>
            <person name="Kono T."/>
            <person name="Mallez S."/>
            <person name="Zhang Y."/>
            <person name="Obille A."/>
            <person name="Becker A."/>
            <person name="Abrahante J.E."/>
            <person name="Garbe J."/>
            <person name="Badalamenti J.P."/>
            <person name="Herman A."/>
            <person name="Mangelson H."/>
            <person name="Liachko I."/>
            <person name="Sullivan S."/>
            <person name="Sone E.D."/>
            <person name="Koren S."/>
            <person name="Silverstein K.A.T."/>
            <person name="Beckman K.B."/>
            <person name="Gohl D.M."/>
        </authorList>
    </citation>
    <scope>NUCLEOTIDE SEQUENCE</scope>
    <source>
        <strain evidence="1">Duluth1</strain>
        <tissue evidence="1">Whole animal</tissue>
    </source>
</reference>
<dbReference type="AlphaFoldDB" id="A0A9D4DQJ0"/>
<reference evidence="1" key="2">
    <citation type="submission" date="2020-11" db="EMBL/GenBank/DDBJ databases">
        <authorList>
            <person name="McCartney M.A."/>
            <person name="Auch B."/>
            <person name="Kono T."/>
            <person name="Mallez S."/>
            <person name="Becker A."/>
            <person name="Gohl D.M."/>
            <person name="Silverstein K.A.T."/>
            <person name="Koren S."/>
            <person name="Bechman K.B."/>
            <person name="Herman A."/>
            <person name="Abrahante J.E."/>
            <person name="Garbe J."/>
        </authorList>
    </citation>
    <scope>NUCLEOTIDE SEQUENCE</scope>
    <source>
        <strain evidence="1">Duluth1</strain>
        <tissue evidence="1">Whole animal</tissue>
    </source>
</reference>
<organism evidence="1 2">
    <name type="scientific">Dreissena polymorpha</name>
    <name type="common">Zebra mussel</name>
    <name type="synonym">Mytilus polymorpha</name>
    <dbReference type="NCBI Taxonomy" id="45954"/>
    <lineage>
        <taxon>Eukaryota</taxon>
        <taxon>Metazoa</taxon>
        <taxon>Spiralia</taxon>
        <taxon>Lophotrochozoa</taxon>
        <taxon>Mollusca</taxon>
        <taxon>Bivalvia</taxon>
        <taxon>Autobranchia</taxon>
        <taxon>Heteroconchia</taxon>
        <taxon>Euheterodonta</taxon>
        <taxon>Imparidentia</taxon>
        <taxon>Neoheterodontei</taxon>
        <taxon>Myida</taxon>
        <taxon>Dreissenoidea</taxon>
        <taxon>Dreissenidae</taxon>
        <taxon>Dreissena</taxon>
    </lineage>
</organism>
<accession>A0A9D4DQJ0</accession>
<comment type="caution">
    <text evidence="1">The sequence shown here is derived from an EMBL/GenBank/DDBJ whole genome shotgun (WGS) entry which is preliminary data.</text>
</comment>
<evidence type="ECO:0000313" key="1">
    <source>
        <dbReference type="EMBL" id="KAH3753198.1"/>
    </source>
</evidence>